<evidence type="ECO:0000256" key="5">
    <source>
        <dbReference type="ARBA" id="ARBA00022679"/>
    </source>
</evidence>
<evidence type="ECO:0000256" key="3">
    <source>
        <dbReference type="ARBA" id="ARBA00022552"/>
    </source>
</evidence>
<dbReference type="Proteomes" id="UP001209878">
    <property type="component" value="Unassembled WGS sequence"/>
</dbReference>
<evidence type="ECO:0000256" key="6">
    <source>
        <dbReference type="ARBA" id="ARBA00022691"/>
    </source>
</evidence>
<dbReference type="GO" id="GO:0005759">
    <property type="term" value="C:mitochondrial matrix"/>
    <property type="evidence" value="ECO:0007669"/>
    <property type="project" value="UniProtKB-ARBA"/>
</dbReference>
<reference evidence="12" key="1">
    <citation type="journal article" date="2023" name="Mol. Biol. Evol.">
        <title>Third-Generation Sequencing Reveals the Adaptive Role of the Epigenome in Three Deep-Sea Polychaetes.</title>
        <authorList>
            <person name="Perez M."/>
            <person name="Aroh O."/>
            <person name="Sun Y."/>
            <person name="Lan Y."/>
            <person name="Juniper S.K."/>
            <person name="Young C.R."/>
            <person name="Angers B."/>
            <person name="Qian P.Y."/>
        </authorList>
    </citation>
    <scope>NUCLEOTIDE SEQUENCE</scope>
    <source>
        <strain evidence="12">R07B-5</strain>
    </source>
</reference>
<dbReference type="PIRSF" id="PIRSF005461">
    <property type="entry name" value="23S_rRNA_mtase"/>
    <property type="match status" value="1"/>
</dbReference>
<comment type="caution">
    <text evidence="12">The sequence shown here is derived from an EMBL/GenBank/DDBJ whole genome shotgun (WGS) entry which is preliminary data.</text>
</comment>
<proteinExistence type="inferred from homology"/>
<gene>
    <name evidence="12" type="ORF">NP493_440g02023</name>
</gene>
<evidence type="ECO:0000313" key="13">
    <source>
        <dbReference type="Proteomes" id="UP001209878"/>
    </source>
</evidence>
<dbReference type="InterPro" id="IPR015507">
    <property type="entry name" value="rRNA-MeTfrase_E"/>
</dbReference>
<protein>
    <recommendedName>
        <fullName evidence="9">rRNA methyltransferase 2, mitochondrial</fullName>
    </recommendedName>
</protein>
<keyword evidence="7" id="KW-0809">Transit peptide</keyword>
<dbReference type="GO" id="GO:0008650">
    <property type="term" value="F:rRNA (uridine-2'-O-)-methyltransferase activity"/>
    <property type="evidence" value="ECO:0007669"/>
    <property type="project" value="TreeGrafter"/>
</dbReference>
<dbReference type="SUPFAM" id="SSF53335">
    <property type="entry name" value="S-adenosyl-L-methionine-dependent methyltransferases"/>
    <property type="match status" value="1"/>
</dbReference>
<evidence type="ECO:0000259" key="11">
    <source>
        <dbReference type="Pfam" id="PF01728"/>
    </source>
</evidence>
<evidence type="ECO:0000256" key="9">
    <source>
        <dbReference type="ARBA" id="ARBA00041184"/>
    </source>
</evidence>
<dbReference type="AlphaFoldDB" id="A0AAD9KZE2"/>
<evidence type="ECO:0000256" key="1">
    <source>
        <dbReference type="ARBA" id="ARBA00004173"/>
    </source>
</evidence>
<evidence type="ECO:0000256" key="10">
    <source>
        <dbReference type="PIRSR" id="PIRSR005461-1"/>
    </source>
</evidence>
<keyword evidence="6 10" id="KW-0949">S-adenosyl-L-methionine</keyword>
<keyword evidence="13" id="KW-1185">Reference proteome</keyword>
<keyword evidence="8" id="KW-0496">Mitochondrion</keyword>
<dbReference type="GO" id="GO:1902775">
    <property type="term" value="P:mitochondrial large ribosomal subunit assembly"/>
    <property type="evidence" value="ECO:0007669"/>
    <property type="project" value="UniProtKB-ARBA"/>
</dbReference>
<dbReference type="InterPro" id="IPR050082">
    <property type="entry name" value="RNA_methyltr_RlmE"/>
</dbReference>
<comment type="subcellular location">
    <subcellularLocation>
        <location evidence="1">Mitochondrion</location>
    </subcellularLocation>
</comment>
<dbReference type="InterPro" id="IPR029063">
    <property type="entry name" value="SAM-dependent_MTases_sf"/>
</dbReference>
<evidence type="ECO:0000313" key="12">
    <source>
        <dbReference type="EMBL" id="KAK2180498.1"/>
    </source>
</evidence>
<dbReference type="InterPro" id="IPR002877">
    <property type="entry name" value="RNA_MeTrfase_FtsJ_dom"/>
</dbReference>
<comment type="similarity">
    <text evidence="2">Belongs to the class I-like SAM-binding methyltransferase superfamily. RNA methyltransferase RlmE family.</text>
</comment>
<dbReference type="EMBL" id="JAODUO010000440">
    <property type="protein sequence ID" value="KAK2180498.1"/>
    <property type="molecule type" value="Genomic_DNA"/>
</dbReference>
<dbReference type="PANTHER" id="PTHR10920:SF18">
    <property type="entry name" value="RRNA METHYLTRANSFERASE 2, MITOCHONDRIAL"/>
    <property type="match status" value="1"/>
</dbReference>
<feature type="domain" description="Ribosomal RNA methyltransferase FtsJ" evidence="11">
    <location>
        <begin position="73"/>
        <end position="258"/>
    </location>
</feature>
<name>A0AAD9KZE2_RIDPI</name>
<sequence length="265" mass="29921">MSRSFWSCCLQQYPSKLSHIFGVSTVHHTSIHTTQFRLKESPHNVKGKSVTAQKWLRRQLNDPYVKKAREESYRCRSAFKLIEIDDKYHILKPGHVVLDCGAAPGSWSQVAVRRVNALGDDSEALMGRVIGVDLQHMNTVPGAVILKECDVTADSTQQKISSVLGKTKVNVFLSDMAPNATGIKSMDHEIIMQLCYVALTFAIRVMARQATFVCKLWQGPEQRRFEAILEQYFEQVKIIKPRASRSDSAEVFLLAKNFTPPTPKK</sequence>
<evidence type="ECO:0000256" key="2">
    <source>
        <dbReference type="ARBA" id="ARBA00009258"/>
    </source>
</evidence>
<feature type="active site" description="Proton acceptor" evidence="10">
    <location>
        <position position="215"/>
    </location>
</feature>
<dbReference type="Gene3D" id="3.40.50.150">
    <property type="entry name" value="Vaccinia Virus protein VP39"/>
    <property type="match status" value="1"/>
</dbReference>
<keyword evidence="5" id="KW-0808">Transferase</keyword>
<accession>A0AAD9KZE2</accession>
<evidence type="ECO:0000256" key="7">
    <source>
        <dbReference type="ARBA" id="ARBA00022946"/>
    </source>
</evidence>
<dbReference type="Pfam" id="PF01728">
    <property type="entry name" value="FtsJ"/>
    <property type="match status" value="1"/>
</dbReference>
<dbReference type="HAMAP" id="MF_01547">
    <property type="entry name" value="RNA_methyltr_E"/>
    <property type="match status" value="1"/>
</dbReference>
<evidence type="ECO:0000256" key="8">
    <source>
        <dbReference type="ARBA" id="ARBA00023128"/>
    </source>
</evidence>
<organism evidence="12 13">
    <name type="scientific">Ridgeia piscesae</name>
    <name type="common">Tubeworm</name>
    <dbReference type="NCBI Taxonomy" id="27915"/>
    <lineage>
        <taxon>Eukaryota</taxon>
        <taxon>Metazoa</taxon>
        <taxon>Spiralia</taxon>
        <taxon>Lophotrochozoa</taxon>
        <taxon>Annelida</taxon>
        <taxon>Polychaeta</taxon>
        <taxon>Sedentaria</taxon>
        <taxon>Canalipalpata</taxon>
        <taxon>Sabellida</taxon>
        <taxon>Siboglinidae</taxon>
        <taxon>Ridgeia</taxon>
    </lineage>
</organism>
<dbReference type="PANTHER" id="PTHR10920">
    <property type="entry name" value="RIBOSOMAL RNA METHYLTRANSFERASE"/>
    <property type="match status" value="1"/>
</dbReference>
<keyword evidence="3" id="KW-0698">rRNA processing</keyword>
<evidence type="ECO:0000256" key="4">
    <source>
        <dbReference type="ARBA" id="ARBA00022603"/>
    </source>
</evidence>
<keyword evidence="4" id="KW-0489">Methyltransferase</keyword>
<dbReference type="FunFam" id="3.40.50.150:FF:000129">
    <property type="entry name" value="Mitochondrial rRNA methyltransferase 2"/>
    <property type="match status" value="1"/>
</dbReference>